<evidence type="ECO:0000256" key="3">
    <source>
        <dbReference type="ARBA" id="ARBA00005012"/>
    </source>
</evidence>
<proteinExistence type="inferred from homology"/>
<dbReference type="Proteomes" id="UP000194457">
    <property type="component" value="Chromosome"/>
</dbReference>
<evidence type="ECO:0000256" key="9">
    <source>
        <dbReference type="HAMAP-Rule" id="MF_00212"/>
    </source>
</evidence>
<keyword evidence="7 9" id="KW-0274">FAD</keyword>
<reference evidence="10 11" key="1">
    <citation type="submission" date="2017-05" db="EMBL/GenBank/DDBJ databases">
        <authorList>
            <person name="Song R."/>
            <person name="Chenine A.L."/>
            <person name="Ruprecht R.M."/>
        </authorList>
    </citation>
    <scope>NUCLEOTIDE SEQUENCE [LARGE SCALE GENOMIC DNA]</scope>
    <source>
        <strain evidence="10">SW32</strain>
    </source>
</reference>
<keyword evidence="8 9" id="KW-0560">Oxidoreductase</keyword>
<dbReference type="NCBIfam" id="NF009875">
    <property type="entry name" value="PRK13339.1"/>
    <property type="match status" value="1"/>
</dbReference>
<dbReference type="GO" id="GO:0008924">
    <property type="term" value="F:L-malate dehydrogenase (quinone) activity"/>
    <property type="evidence" value="ECO:0007669"/>
    <property type="project" value="UniProtKB-UniRule"/>
</dbReference>
<evidence type="ECO:0000256" key="1">
    <source>
        <dbReference type="ARBA" id="ARBA00001139"/>
    </source>
</evidence>
<dbReference type="KEGG" id="kma:B9H00_13525"/>
<sequence>MKKHLTAALCMNLCMVSSYTLASENSAGTSDDDTVDVVMVGGGIMSAVLGTYLEELQPDWKVNLYERLDHVAEESSNGWNNAGTGHSAFCEMNYTPQLEDGSVDVSRPPKITEAFEITRQFLSYQILNGVMHDPSSFINNTPHVSFVWGDDNVDFLHKRYEGMKQNAFYDAMEYTEDPDVLRQWVPAMMAGRDSSQHVAATYMKPGTDANWGEVTRQLIAALDQNHENFTLSTGSEVRGLDRNDDGTWKVTIADLDNGGREHSVNARRVFIGAGGAALPLLQESGIPEAEQYAGFPVGGQFLVTSNPEVVARHDVKAYGLAAEGSPPMSVPHLDRRMLDGQPRLLFGPFATFSTRFLKEGSWTDLFGSLTMHNTVPMMQVGMDNFNLVQYLVGQVVQSEDDRFEALKAYFPEAKRDDWELITAGQRVQIIKDKDDKGGVLQFGTEVVASEDGTMSALLGASPGASTSPTIMLGLMEKIFPQELASEEWKAKLNRIIPSYGQTLNGNPEMINAVRAYTSSVLELDDTQPRGDNAQRVEAFRQRALGQETGQTQAHSQESDSTDHV</sequence>
<evidence type="ECO:0000256" key="7">
    <source>
        <dbReference type="ARBA" id="ARBA00022827"/>
    </source>
</evidence>
<dbReference type="InterPro" id="IPR006231">
    <property type="entry name" value="MQO"/>
</dbReference>
<dbReference type="NCBIfam" id="NF003611">
    <property type="entry name" value="PRK05257.3-2"/>
    <property type="match status" value="1"/>
</dbReference>
<dbReference type="NCBIfam" id="TIGR01320">
    <property type="entry name" value="mal_quin_oxido"/>
    <property type="match status" value="1"/>
</dbReference>
<dbReference type="InterPro" id="IPR036188">
    <property type="entry name" value="FAD/NAD-bd_sf"/>
</dbReference>
<accession>A0A240UR44</accession>
<dbReference type="SUPFAM" id="SSF51905">
    <property type="entry name" value="FAD/NAD(P)-binding domain"/>
    <property type="match status" value="1"/>
</dbReference>
<evidence type="ECO:0000313" key="10">
    <source>
        <dbReference type="EMBL" id="ART63948.1"/>
    </source>
</evidence>
<dbReference type="EMBL" id="CP021358">
    <property type="protein sequence ID" value="ART63948.1"/>
    <property type="molecule type" value="Genomic_DNA"/>
</dbReference>
<dbReference type="EC" id="1.1.5.4" evidence="9"/>
<dbReference type="PANTHER" id="PTHR43104:SF2">
    <property type="entry name" value="L-2-HYDROXYGLUTARATE DEHYDROGENASE, MITOCHONDRIAL"/>
    <property type="match status" value="1"/>
</dbReference>
<dbReference type="UniPathway" id="UPA00223">
    <property type="reaction ID" value="UER01008"/>
</dbReference>
<dbReference type="NCBIfam" id="NF003606">
    <property type="entry name" value="PRK05257.2-1"/>
    <property type="match status" value="1"/>
</dbReference>
<organism evidence="10 11">
    <name type="scientific">Kushneria marisflavi</name>
    <dbReference type="NCBI Taxonomy" id="157779"/>
    <lineage>
        <taxon>Bacteria</taxon>
        <taxon>Pseudomonadati</taxon>
        <taxon>Pseudomonadota</taxon>
        <taxon>Gammaproteobacteria</taxon>
        <taxon>Oceanospirillales</taxon>
        <taxon>Halomonadaceae</taxon>
        <taxon>Kushneria</taxon>
    </lineage>
</organism>
<evidence type="ECO:0000256" key="2">
    <source>
        <dbReference type="ARBA" id="ARBA00001974"/>
    </source>
</evidence>
<dbReference type="NCBIfam" id="NF003605">
    <property type="entry name" value="PRK05257.1-4"/>
    <property type="match status" value="1"/>
</dbReference>
<evidence type="ECO:0000313" key="11">
    <source>
        <dbReference type="Proteomes" id="UP000194457"/>
    </source>
</evidence>
<keyword evidence="5 9" id="KW-0816">Tricarboxylic acid cycle</keyword>
<comment type="cofactor">
    <cofactor evidence="2 9">
        <name>FAD</name>
        <dbReference type="ChEBI" id="CHEBI:57692"/>
    </cofactor>
</comment>
<evidence type="ECO:0000256" key="8">
    <source>
        <dbReference type="ARBA" id="ARBA00023002"/>
    </source>
</evidence>
<dbReference type="GO" id="GO:0006099">
    <property type="term" value="P:tricarboxylic acid cycle"/>
    <property type="evidence" value="ECO:0007669"/>
    <property type="project" value="UniProtKB-UniRule"/>
</dbReference>
<comment type="similarity">
    <text evidence="4 9">Belongs to the MQO family.</text>
</comment>
<keyword evidence="11" id="KW-1185">Reference proteome</keyword>
<dbReference type="AlphaFoldDB" id="A0A240UR44"/>
<dbReference type="NCBIfam" id="NF003603">
    <property type="entry name" value="PRK05257.1-1"/>
    <property type="match status" value="1"/>
</dbReference>
<evidence type="ECO:0000256" key="5">
    <source>
        <dbReference type="ARBA" id="ARBA00022532"/>
    </source>
</evidence>
<dbReference type="PANTHER" id="PTHR43104">
    <property type="entry name" value="L-2-HYDROXYGLUTARATE DEHYDROGENASE, MITOCHONDRIAL"/>
    <property type="match status" value="1"/>
</dbReference>
<comment type="catalytic activity">
    <reaction evidence="1 9">
        <text>(S)-malate + a quinone = a quinol + oxaloacetate</text>
        <dbReference type="Rhea" id="RHEA:46012"/>
        <dbReference type="ChEBI" id="CHEBI:15589"/>
        <dbReference type="ChEBI" id="CHEBI:16452"/>
        <dbReference type="ChEBI" id="CHEBI:24646"/>
        <dbReference type="ChEBI" id="CHEBI:132124"/>
        <dbReference type="EC" id="1.1.5.4"/>
    </reaction>
</comment>
<protein>
    <recommendedName>
        <fullName evidence="9">Probable malate:quinone oxidoreductase</fullName>
        <ecNumber evidence="9">1.1.5.4</ecNumber>
    </recommendedName>
    <alternativeName>
        <fullName evidence="9">MQO</fullName>
    </alternativeName>
    <alternativeName>
        <fullName evidence="9">Malate dehydrogenase [quinone]</fullName>
    </alternativeName>
</protein>
<dbReference type="Gene3D" id="3.50.50.60">
    <property type="entry name" value="FAD/NAD(P)-binding domain"/>
    <property type="match status" value="1"/>
</dbReference>
<dbReference type="HAMAP" id="MF_00212">
    <property type="entry name" value="MQO"/>
    <property type="match status" value="1"/>
</dbReference>
<dbReference type="Pfam" id="PF06039">
    <property type="entry name" value="Mqo"/>
    <property type="match status" value="1"/>
</dbReference>
<dbReference type="OrthoDB" id="9763983at2"/>
<name>A0A240UR44_9GAMM</name>
<evidence type="ECO:0000256" key="6">
    <source>
        <dbReference type="ARBA" id="ARBA00022630"/>
    </source>
</evidence>
<gene>
    <name evidence="9" type="primary">mqo</name>
    <name evidence="10" type="ORF">B9H00_13525</name>
</gene>
<evidence type="ECO:0000256" key="4">
    <source>
        <dbReference type="ARBA" id="ARBA00006389"/>
    </source>
</evidence>
<comment type="pathway">
    <text evidence="3 9">Carbohydrate metabolism; tricarboxylic acid cycle; oxaloacetate from (S)-malate (quinone route): step 1/1.</text>
</comment>
<keyword evidence="6 9" id="KW-0285">Flavoprotein</keyword>
<dbReference type="GO" id="GO:0047545">
    <property type="term" value="F:(S)-2-hydroxyglutarate dehydrogenase activity"/>
    <property type="evidence" value="ECO:0007669"/>
    <property type="project" value="TreeGrafter"/>
</dbReference>